<accession>A0A221MAV3</accession>
<reference evidence="2 3" key="1">
    <citation type="journal article" date="2003" name="Int. J. Syst. Evol. Microbiol.">
        <title>Virgibacillus carmonensis sp. nov., Virgibacillus necropolis sp. nov. and Virgibacillus picturae sp. nov., three novel species isolated from deteriorated mural paintings, transfer of the species of the genus salibacillus to Virgibacillus, as Virgibacillus marismortui comb. nov. and Virgibacillus salexigens comb. nov., and emended description of the genus Virgibacillus.</title>
        <authorList>
            <person name="Heyrman J."/>
            <person name="Logan N.A."/>
            <person name="Busse H.J."/>
            <person name="Balcaen A."/>
            <person name="Lebbe L."/>
            <person name="Rodriguez-Diaz M."/>
            <person name="Swings J."/>
            <person name="De Vos P."/>
        </authorList>
    </citation>
    <scope>NUCLEOTIDE SEQUENCE [LARGE SCALE GENOMIC DNA]</scope>
    <source>
        <strain evidence="2 3">LMG 19488</strain>
    </source>
</reference>
<evidence type="ECO:0000259" key="1">
    <source>
        <dbReference type="PROSITE" id="PS51500"/>
    </source>
</evidence>
<dbReference type="InterPro" id="IPR010981">
    <property type="entry name" value="SinR/SinI_dimer_dom"/>
</dbReference>
<dbReference type="PROSITE" id="PS51500">
    <property type="entry name" value="SIN"/>
    <property type="match status" value="1"/>
</dbReference>
<dbReference type="KEGG" id="vne:CFK40_07110"/>
<gene>
    <name evidence="2" type="ORF">CFK40_07110</name>
</gene>
<dbReference type="AlphaFoldDB" id="A0A221MAV3"/>
<dbReference type="GO" id="GO:0006355">
    <property type="term" value="P:regulation of DNA-templated transcription"/>
    <property type="evidence" value="ECO:0007669"/>
    <property type="project" value="InterPro"/>
</dbReference>
<name>A0A221MAV3_9BACI</name>
<dbReference type="EMBL" id="CP022437">
    <property type="protein sequence ID" value="ASN04798.1"/>
    <property type="molecule type" value="Genomic_DNA"/>
</dbReference>
<keyword evidence="3" id="KW-1185">Reference proteome</keyword>
<protein>
    <recommendedName>
        <fullName evidence="1">Sin domain-containing protein</fullName>
    </recommendedName>
</protein>
<organism evidence="2 3">
    <name type="scientific">Virgibacillus necropolis</name>
    <dbReference type="NCBI Taxonomy" id="163877"/>
    <lineage>
        <taxon>Bacteria</taxon>
        <taxon>Bacillati</taxon>
        <taxon>Bacillota</taxon>
        <taxon>Bacilli</taxon>
        <taxon>Bacillales</taxon>
        <taxon>Bacillaceae</taxon>
        <taxon>Virgibacillus</taxon>
    </lineage>
</organism>
<evidence type="ECO:0000313" key="2">
    <source>
        <dbReference type="EMBL" id="ASN04798.1"/>
    </source>
</evidence>
<dbReference type="GO" id="GO:0046983">
    <property type="term" value="F:protein dimerization activity"/>
    <property type="evidence" value="ECO:0007669"/>
    <property type="project" value="InterPro"/>
</dbReference>
<feature type="domain" description="Sin" evidence="1">
    <location>
        <begin position="1"/>
        <end position="38"/>
    </location>
</feature>
<sequence length="63" mass="7388">MKGKLGNSLDEEWIDLLKTAKFIGLTSVEVREFISENQKFRNQEIYLQFVQNKRGKLVDNNTL</sequence>
<dbReference type="Pfam" id="PF08671">
    <property type="entry name" value="SinI"/>
    <property type="match status" value="1"/>
</dbReference>
<dbReference type="InterPro" id="IPR036281">
    <property type="entry name" value="SinR/SinI_dimer_dom_sf"/>
</dbReference>
<proteinExistence type="predicted"/>
<dbReference type="Proteomes" id="UP000204391">
    <property type="component" value="Chromosome"/>
</dbReference>
<dbReference type="SUPFAM" id="SSF47406">
    <property type="entry name" value="SinR repressor dimerisation domain-like"/>
    <property type="match status" value="1"/>
</dbReference>
<evidence type="ECO:0000313" key="3">
    <source>
        <dbReference type="Proteomes" id="UP000204391"/>
    </source>
</evidence>